<protein>
    <submittedName>
        <fullName evidence="1">PerC transcriptional activator</fullName>
    </submittedName>
</protein>
<dbReference type="Pfam" id="PF06069">
    <property type="entry name" value="PerC"/>
    <property type="match status" value="1"/>
</dbReference>
<dbReference type="GeneID" id="66903736"/>
<reference evidence="1 2" key="1">
    <citation type="submission" date="2018-10" db="EMBL/GenBank/DDBJ databases">
        <title>Genomic Encyclopedia of Type Strains, Phase IV (KMG-IV): sequencing the most valuable type-strain genomes for metagenomic binning, comparative biology and taxonomic classification.</title>
        <authorList>
            <person name="Goeker M."/>
        </authorList>
    </citation>
    <scope>NUCLEOTIDE SEQUENCE [LARGE SCALE GENOMIC DNA]</scope>
    <source>
        <strain evidence="1 2">DSM 5079</strain>
    </source>
</reference>
<gene>
    <name evidence="1" type="ORF">C7387_1707</name>
</gene>
<sequence>MTNERINQIDQVAVVVRHTPGCVLQDICEALDITSSSAGNLLRKLATSGRVIRNHNGTQYTYTVAPGANIPDVVLPYMLEKQDPEQLQNAERIAKELESRGLWRRAATVYTDILSLAANSLEVQRIVQRREECLRKGRIA</sequence>
<organism evidence="1 2">
    <name type="scientific">Yokenella regensburgei</name>
    <dbReference type="NCBI Taxonomy" id="158877"/>
    <lineage>
        <taxon>Bacteria</taxon>
        <taxon>Pseudomonadati</taxon>
        <taxon>Pseudomonadota</taxon>
        <taxon>Gammaproteobacteria</taxon>
        <taxon>Enterobacterales</taxon>
        <taxon>Enterobacteriaceae</taxon>
        <taxon>Yokenella</taxon>
    </lineage>
</organism>
<dbReference type="EMBL" id="RBIZ01000003">
    <property type="protein sequence ID" value="RKR64988.1"/>
    <property type="molecule type" value="Genomic_DNA"/>
</dbReference>
<dbReference type="InterPro" id="IPR024684">
    <property type="entry name" value="Tscrpt_act_PerC/SfV_Orf40"/>
</dbReference>
<dbReference type="SUPFAM" id="SSF46785">
    <property type="entry name" value="Winged helix' DNA-binding domain"/>
    <property type="match status" value="1"/>
</dbReference>
<keyword evidence="2" id="KW-1185">Reference proteome</keyword>
<dbReference type="Proteomes" id="UP000267341">
    <property type="component" value="Unassembled WGS sequence"/>
</dbReference>
<accession>A0ABX9S508</accession>
<dbReference type="RefSeq" id="WP_120816497.1">
    <property type="nucleotide sequence ID" value="NZ_RBIZ01000003.1"/>
</dbReference>
<proteinExistence type="predicted"/>
<name>A0ABX9S508_9ENTR</name>
<evidence type="ECO:0000313" key="1">
    <source>
        <dbReference type="EMBL" id="RKR64988.1"/>
    </source>
</evidence>
<evidence type="ECO:0000313" key="2">
    <source>
        <dbReference type="Proteomes" id="UP000267341"/>
    </source>
</evidence>
<comment type="caution">
    <text evidence="1">The sequence shown here is derived from an EMBL/GenBank/DDBJ whole genome shotgun (WGS) entry which is preliminary data.</text>
</comment>
<dbReference type="InterPro" id="IPR036390">
    <property type="entry name" value="WH_DNA-bd_sf"/>
</dbReference>